<organism evidence="1 2">
    <name type="scientific">Wenxinia marina DSM 24838</name>
    <dbReference type="NCBI Taxonomy" id="1123501"/>
    <lineage>
        <taxon>Bacteria</taxon>
        <taxon>Pseudomonadati</taxon>
        <taxon>Pseudomonadota</taxon>
        <taxon>Alphaproteobacteria</taxon>
        <taxon>Rhodobacterales</taxon>
        <taxon>Roseobacteraceae</taxon>
        <taxon>Wenxinia</taxon>
    </lineage>
</organism>
<evidence type="ECO:0000313" key="1">
    <source>
        <dbReference type="EMBL" id="KIQ70799.1"/>
    </source>
</evidence>
<proteinExistence type="predicted"/>
<dbReference type="EMBL" id="AONG01000003">
    <property type="protein sequence ID" value="KIQ70799.1"/>
    <property type="molecule type" value="Genomic_DNA"/>
</dbReference>
<dbReference type="eggNOG" id="COG3554">
    <property type="taxonomic scope" value="Bacteria"/>
</dbReference>
<name>A0A0D0Q8S2_9RHOB</name>
<accession>A0A0D0Q8S2</accession>
<dbReference type="Pfam" id="PF06475">
    <property type="entry name" value="Glycolipid_bind"/>
    <property type="match status" value="1"/>
</dbReference>
<sequence length="173" mass="19063">MIAGAHAVLWTGRAHAGTDACRFIATGNGLLIEGSASLAADTVRYRVRADAEGRTVRARVGLAPSLRIERDPEGRWTLNGARVPEVDGAEDVDLGFTPATNTLPIRRLRLEVGQSADVTAAWLDDRDWTLKSLRQTYHRTGETAWHYTAGEFEADLEVNRFGVVERYGSLWTI</sequence>
<dbReference type="SUPFAM" id="SSF159275">
    <property type="entry name" value="PA1994-like"/>
    <property type="match status" value="1"/>
</dbReference>
<evidence type="ECO:0008006" key="3">
    <source>
        <dbReference type="Google" id="ProtNLM"/>
    </source>
</evidence>
<comment type="caution">
    <text evidence="1">The sequence shown here is derived from an EMBL/GenBank/DDBJ whole genome shotgun (WGS) entry which is preliminary data.</text>
</comment>
<reference evidence="1 2" key="1">
    <citation type="submission" date="2013-01" db="EMBL/GenBank/DDBJ databases">
        <authorList>
            <person name="Fiebig A."/>
            <person name="Goeker M."/>
            <person name="Klenk H.-P.P."/>
        </authorList>
    </citation>
    <scope>NUCLEOTIDE SEQUENCE [LARGE SCALE GENOMIC DNA]</scope>
    <source>
        <strain evidence="1 2">DSM 24838</strain>
    </source>
</reference>
<gene>
    <name evidence="1" type="ORF">Wenmar_00173</name>
</gene>
<dbReference type="Proteomes" id="UP000035100">
    <property type="component" value="Unassembled WGS sequence"/>
</dbReference>
<dbReference type="InterPro" id="IPR009467">
    <property type="entry name" value="Glycolipid-bd_prot_put"/>
</dbReference>
<protein>
    <recommendedName>
        <fullName evidence="3">Glycolipid-binding domain-containing protein</fullName>
    </recommendedName>
</protein>
<dbReference type="PATRIC" id="fig|1123501.6.peg.228"/>
<dbReference type="AlphaFoldDB" id="A0A0D0Q8S2"/>
<evidence type="ECO:0000313" key="2">
    <source>
        <dbReference type="Proteomes" id="UP000035100"/>
    </source>
</evidence>
<keyword evidence="2" id="KW-1185">Reference proteome</keyword>
<dbReference type="STRING" id="1123501.Wenmar_00173"/>
<dbReference type="RefSeq" id="WP_018304306.1">
    <property type="nucleotide sequence ID" value="NZ_KB902313.1"/>
</dbReference>